<accession>A0A0X3TML2</accession>
<organism evidence="2 3">
    <name type="scientific">Ruegeria marisrubri</name>
    <dbReference type="NCBI Taxonomy" id="1685379"/>
    <lineage>
        <taxon>Bacteria</taxon>
        <taxon>Pseudomonadati</taxon>
        <taxon>Pseudomonadota</taxon>
        <taxon>Alphaproteobacteria</taxon>
        <taxon>Rhodobacterales</taxon>
        <taxon>Roseobacteraceae</taxon>
        <taxon>Ruegeria</taxon>
    </lineage>
</organism>
<dbReference type="STRING" id="1685379.AVO45_11070"/>
<dbReference type="Proteomes" id="UP000053791">
    <property type="component" value="Unassembled WGS sequence"/>
</dbReference>
<evidence type="ECO:0000313" key="2">
    <source>
        <dbReference type="EMBL" id="KUJ77012.1"/>
    </source>
</evidence>
<dbReference type="EMBL" id="LQBQ01000034">
    <property type="protein sequence ID" value="KUJ77012.1"/>
    <property type="molecule type" value="Genomic_DNA"/>
</dbReference>
<keyword evidence="1" id="KW-0472">Membrane</keyword>
<dbReference type="RefSeq" id="WP_068348010.1">
    <property type="nucleotide sequence ID" value="NZ_LQBQ01000034.1"/>
</dbReference>
<evidence type="ECO:0000256" key="1">
    <source>
        <dbReference type="SAM" id="Phobius"/>
    </source>
</evidence>
<feature type="transmembrane region" description="Helical" evidence="1">
    <location>
        <begin position="93"/>
        <end position="120"/>
    </location>
</feature>
<dbReference type="AlphaFoldDB" id="A0A0X3TML2"/>
<name>A0A0X3TML2_9RHOB</name>
<comment type="caution">
    <text evidence="2">The sequence shown here is derived from an EMBL/GenBank/DDBJ whole genome shotgun (WGS) entry which is preliminary data.</text>
</comment>
<gene>
    <name evidence="2" type="ORF">AVO45_11070</name>
</gene>
<protein>
    <submittedName>
        <fullName evidence="2">Uncharacterized protein</fullName>
    </submittedName>
</protein>
<reference evidence="2 3" key="1">
    <citation type="submission" date="2015-12" db="EMBL/GenBank/DDBJ databases">
        <authorList>
            <person name="Shamseldin A."/>
            <person name="Moawad H."/>
            <person name="Abd El-Rahim W.M."/>
            <person name="Sadowsky M.J."/>
        </authorList>
    </citation>
    <scope>NUCLEOTIDE SEQUENCE [LARGE SCALE GENOMIC DNA]</scope>
    <source>
        <strain evidence="2 3">ZGT118</strain>
    </source>
</reference>
<evidence type="ECO:0000313" key="3">
    <source>
        <dbReference type="Proteomes" id="UP000053791"/>
    </source>
</evidence>
<keyword evidence="3" id="KW-1185">Reference proteome</keyword>
<keyword evidence="1" id="KW-1133">Transmembrane helix</keyword>
<dbReference type="OrthoDB" id="7874312at2"/>
<sequence>MPKETTIQEQIAATIALLRTKLGVRGKTLAASLRRAKHLLPRRVYTQAMKLAQAEQMMRHPKLRLTLDTPQLTYAAQEVQAHLHAIDLADRRWGAFLGVLAGIAANMLMLAVLVFILLWWRGLI</sequence>
<proteinExistence type="predicted"/>
<keyword evidence="1" id="KW-0812">Transmembrane</keyword>